<comment type="caution">
    <text evidence="1">The sequence shown here is derived from an EMBL/GenBank/DDBJ whole genome shotgun (WGS) entry which is preliminary data.</text>
</comment>
<dbReference type="Proteomes" id="UP001488805">
    <property type="component" value="Unassembled WGS sequence"/>
</dbReference>
<accession>A0AAW1FW34</accession>
<protein>
    <submittedName>
        <fullName evidence="1">Uncharacterized protein</fullName>
    </submittedName>
</protein>
<dbReference type="EMBL" id="JBCEZU010000023">
    <property type="protein sequence ID" value="KAK9538771.1"/>
    <property type="molecule type" value="Genomic_DNA"/>
</dbReference>
<dbReference type="AlphaFoldDB" id="A0AAW1FW34"/>
<keyword evidence="2" id="KW-1185">Reference proteome</keyword>
<gene>
    <name evidence="1" type="ORF">VZT92_003921</name>
</gene>
<name>A0AAW1FW34_ZOAVI</name>
<evidence type="ECO:0000313" key="1">
    <source>
        <dbReference type="EMBL" id="KAK9538771.1"/>
    </source>
</evidence>
<proteinExistence type="predicted"/>
<evidence type="ECO:0000313" key="2">
    <source>
        <dbReference type="Proteomes" id="UP001488805"/>
    </source>
</evidence>
<sequence length="69" mass="7510">MDEARALVLSAPGMGSGSPLQKTQLAVCLPPITLTPAEFHMTGPVRQDPETTLLHTECQRQNVSVNHMR</sequence>
<reference evidence="1 2" key="1">
    <citation type="journal article" date="2024" name="Genome Biol. Evol.">
        <title>Chromosome-level genome assembly of the viviparous eelpout Zoarces viviparus.</title>
        <authorList>
            <person name="Fuhrmann N."/>
            <person name="Brasseur M.V."/>
            <person name="Bakowski C.E."/>
            <person name="Podsiadlowski L."/>
            <person name="Prost S."/>
            <person name="Krehenwinkel H."/>
            <person name="Mayer C."/>
        </authorList>
    </citation>
    <scope>NUCLEOTIDE SEQUENCE [LARGE SCALE GENOMIC DNA]</scope>
    <source>
        <strain evidence="1">NO-MEL_2022_Ind0_liver</strain>
    </source>
</reference>
<organism evidence="1 2">
    <name type="scientific">Zoarces viviparus</name>
    <name type="common">Viviparous eelpout</name>
    <name type="synonym">Blennius viviparus</name>
    <dbReference type="NCBI Taxonomy" id="48416"/>
    <lineage>
        <taxon>Eukaryota</taxon>
        <taxon>Metazoa</taxon>
        <taxon>Chordata</taxon>
        <taxon>Craniata</taxon>
        <taxon>Vertebrata</taxon>
        <taxon>Euteleostomi</taxon>
        <taxon>Actinopterygii</taxon>
        <taxon>Neopterygii</taxon>
        <taxon>Teleostei</taxon>
        <taxon>Neoteleostei</taxon>
        <taxon>Acanthomorphata</taxon>
        <taxon>Eupercaria</taxon>
        <taxon>Perciformes</taxon>
        <taxon>Cottioidei</taxon>
        <taxon>Zoarcales</taxon>
        <taxon>Zoarcidae</taxon>
        <taxon>Zoarcinae</taxon>
        <taxon>Zoarces</taxon>
    </lineage>
</organism>